<evidence type="ECO:0000313" key="3">
    <source>
        <dbReference type="EMBL" id="SFS67599.1"/>
    </source>
</evidence>
<dbReference type="AlphaFoldDB" id="A0A1I6RSA3"/>
<name>A0A1I6RSA3_9ACTN</name>
<organism evidence="3 4">
    <name type="scientific">Streptomyces harbinensis</name>
    <dbReference type="NCBI Taxonomy" id="1176198"/>
    <lineage>
        <taxon>Bacteria</taxon>
        <taxon>Bacillati</taxon>
        <taxon>Actinomycetota</taxon>
        <taxon>Actinomycetes</taxon>
        <taxon>Kitasatosporales</taxon>
        <taxon>Streptomycetaceae</taxon>
        <taxon>Streptomyces</taxon>
    </lineage>
</organism>
<proteinExistence type="predicted"/>
<evidence type="ECO:0000256" key="2">
    <source>
        <dbReference type="SAM" id="Phobius"/>
    </source>
</evidence>
<feature type="region of interest" description="Disordered" evidence="1">
    <location>
        <begin position="72"/>
        <end position="91"/>
    </location>
</feature>
<keyword evidence="2" id="KW-1133">Transmembrane helix</keyword>
<reference evidence="4" key="1">
    <citation type="submission" date="2016-10" db="EMBL/GenBank/DDBJ databases">
        <authorList>
            <person name="Varghese N."/>
            <person name="Submissions S."/>
        </authorList>
    </citation>
    <scope>NUCLEOTIDE SEQUENCE [LARGE SCALE GENOMIC DNA]</scope>
    <source>
        <strain evidence="4">CGMCC 4.7047</strain>
    </source>
</reference>
<feature type="region of interest" description="Disordered" evidence="1">
    <location>
        <begin position="1"/>
        <end position="27"/>
    </location>
</feature>
<feature type="transmembrane region" description="Helical" evidence="2">
    <location>
        <begin position="236"/>
        <end position="258"/>
    </location>
</feature>
<evidence type="ECO:0000256" key="1">
    <source>
        <dbReference type="SAM" id="MobiDB-lite"/>
    </source>
</evidence>
<sequence>MSSSDLSSPDVKPTSHRRPETTPGVAPEQAAAALVEHYPRLVRLAYLALPASLGRHRRVLTAHALVQRAVPHGRAAAGSGDSGALPVPRTGDGPAGDPGYLYLRQRVLRTALTAARPVRLAGRELRRLRTGPYGLPRVAGLRLFPLAVGDTAELALDTALQRLDGAGRVAYALRRLDGLNAPAIRSLLAASGVDEDTIRAALRGADSLPEGGELVDPCALTARPTDLTRRRRRRHAALAAVAVLAVAAAGTALLPGGWGPDGAAAPPYAENAQAQAALDPKTLRRMPADVWEGSSRVDFAVWPARGEAVNDQALLRRALAVWARPGDSVGVSATPGTQTGPAPGPAQLLYAGEVGQSTVVLLYDGMRLVRYAELTGVEDGGAVLDFARVDGADTTAASAVVLDRADGNTRYLVAPWVESLTMTDLLTPGITGVPADVDEHGVTAPVRTPAGSGTQEECAEYAVLEFTATGLAAPYAMADLGELTPALLTYGAPGEPGGALADSTSAARWARTACHLSGVTATGVRSVNTWGFAEQELPDGAGTAQWLCTRAETWRGSGSRTMAQFHIPSEHAGEPGAVVARQEEGTACGPREPRVLSGVLWKSPADTWYLLAAGSPEVASIAAEGEVEGGVSGRVMALPAPGQQADAELTATLENGETLSSLR</sequence>
<feature type="compositionally biased region" description="Low complexity" evidence="1">
    <location>
        <begin position="73"/>
        <end position="84"/>
    </location>
</feature>
<protein>
    <recommendedName>
        <fullName evidence="5">DNA-directed RNA polymerase specialized sigma subunit, sigma24 family</fullName>
    </recommendedName>
</protein>
<dbReference type="Proteomes" id="UP000198873">
    <property type="component" value="Unassembled WGS sequence"/>
</dbReference>
<gene>
    <name evidence="3" type="ORF">SAMN05444716_103342</name>
</gene>
<evidence type="ECO:0008006" key="5">
    <source>
        <dbReference type="Google" id="ProtNLM"/>
    </source>
</evidence>
<dbReference type="EMBL" id="FPAB01000003">
    <property type="protein sequence ID" value="SFS67599.1"/>
    <property type="molecule type" value="Genomic_DNA"/>
</dbReference>
<evidence type="ECO:0000313" key="4">
    <source>
        <dbReference type="Proteomes" id="UP000198873"/>
    </source>
</evidence>
<keyword evidence="4" id="KW-1185">Reference proteome</keyword>
<keyword evidence="2" id="KW-0472">Membrane</keyword>
<accession>A0A1I6RSA3</accession>
<dbReference type="STRING" id="1176198.SAMN05444716_103342"/>
<dbReference type="RefSeq" id="WP_254791494.1">
    <property type="nucleotide sequence ID" value="NZ_FPAB01000003.1"/>
</dbReference>
<keyword evidence="2" id="KW-0812">Transmembrane</keyword>